<gene>
    <name evidence="1" type="ORF">SKAU_G00265620</name>
</gene>
<organism evidence="1 2">
    <name type="scientific">Synaphobranchus kaupii</name>
    <name type="common">Kaup's arrowtooth eel</name>
    <dbReference type="NCBI Taxonomy" id="118154"/>
    <lineage>
        <taxon>Eukaryota</taxon>
        <taxon>Metazoa</taxon>
        <taxon>Chordata</taxon>
        <taxon>Craniata</taxon>
        <taxon>Vertebrata</taxon>
        <taxon>Euteleostomi</taxon>
        <taxon>Actinopterygii</taxon>
        <taxon>Neopterygii</taxon>
        <taxon>Teleostei</taxon>
        <taxon>Anguilliformes</taxon>
        <taxon>Synaphobranchidae</taxon>
        <taxon>Synaphobranchus</taxon>
    </lineage>
</organism>
<protein>
    <submittedName>
        <fullName evidence="1">Uncharacterized protein</fullName>
    </submittedName>
</protein>
<dbReference type="Proteomes" id="UP001152622">
    <property type="component" value="Chromosome 10"/>
</dbReference>
<keyword evidence="2" id="KW-1185">Reference proteome</keyword>
<reference evidence="1" key="1">
    <citation type="journal article" date="2023" name="Science">
        <title>Genome structures resolve the early diversification of teleost fishes.</title>
        <authorList>
            <person name="Parey E."/>
            <person name="Louis A."/>
            <person name="Montfort J."/>
            <person name="Bouchez O."/>
            <person name="Roques C."/>
            <person name="Iampietro C."/>
            <person name="Lluch J."/>
            <person name="Castinel A."/>
            <person name="Donnadieu C."/>
            <person name="Desvignes T."/>
            <person name="Floi Bucao C."/>
            <person name="Jouanno E."/>
            <person name="Wen M."/>
            <person name="Mejri S."/>
            <person name="Dirks R."/>
            <person name="Jansen H."/>
            <person name="Henkel C."/>
            <person name="Chen W.J."/>
            <person name="Zahm M."/>
            <person name="Cabau C."/>
            <person name="Klopp C."/>
            <person name="Thompson A.W."/>
            <person name="Robinson-Rechavi M."/>
            <person name="Braasch I."/>
            <person name="Lecointre G."/>
            <person name="Bobe J."/>
            <person name="Postlethwait J.H."/>
            <person name="Berthelot C."/>
            <person name="Roest Crollius H."/>
            <person name="Guiguen Y."/>
        </authorList>
    </citation>
    <scope>NUCLEOTIDE SEQUENCE</scope>
    <source>
        <strain evidence="1">WJC10195</strain>
    </source>
</reference>
<comment type="caution">
    <text evidence="1">The sequence shown here is derived from an EMBL/GenBank/DDBJ whole genome shotgun (WGS) entry which is preliminary data.</text>
</comment>
<name>A0A9Q1EZB5_SYNKA</name>
<dbReference type="AlphaFoldDB" id="A0A9Q1EZB5"/>
<dbReference type="EMBL" id="JAINUF010000010">
    <property type="protein sequence ID" value="KAJ8347973.1"/>
    <property type="molecule type" value="Genomic_DNA"/>
</dbReference>
<sequence>MLSERSVGSRIFSGCSAGAVDARALRSTGAGKELGLRTYRRCLRHETKGDPGCVEITVLLTSARNRGACGCLSR</sequence>
<proteinExistence type="predicted"/>
<evidence type="ECO:0000313" key="1">
    <source>
        <dbReference type="EMBL" id="KAJ8347973.1"/>
    </source>
</evidence>
<evidence type="ECO:0000313" key="2">
    <source>
        <dbReference type="Proteomes" id="UP001152622"/>
    </source>
</evidence>
<accession>A0A9Q1EZB5</accession>